<dbReference type="AlphaFoldDB" id="A0A0A9HGU3"/>
<proteinExistence type="predicted"/>
<organism evidence="1">
    <name type="scientific">Arundo donax</name>
    <name type="common">Giant reed</name>
    <name type="synonym">Donax arundinaceus</name>
    <dbReference type="NCBI Taxonomy" id="35708"/>
    <lineage>
        <taxon>Eukaryota</taxon>
        <taxon>Viridiplantae</taxon>
        <taxon>Streptophyta</taxon>
        <taxon>Embryophyta</taxon>
        <taxon>Tracheophyta</taxon>
        <taxon>Spermatophyta</taxon>
        <taxon>Magnoliopsida</taxon>
        <taxon>Liliopsida</taxon>
        <taxon>Poales</taxon>
        <taxon>Poaceae</taxon>
        <taxon>PACMAD clade</taxon>
        <taxon>Arundinoideae</taxon>
        <taxon>Arundineae</taxon>
        <taxon>Arundo</taxon>
    </lineage>
</organism>
<accession>A0A0A9HGU3</accession>
<protein>
    <submittedName>
        <fullName evidence="1">Uncharacterized protein</fullName>
    </submittedName>
</protein>
<dbReference type="EMBL" id="GBRH01161919">
    <property type="protein sequence ID" value="JAE35977.1"/>
    <property type="molecule type" value="Transcribed_RNA"/>
</dbReference>
<name>A0A0A9HGU3_ARUDO</name>
<evidence type="ECO:0000313" key="1">
    <source>
        <dbReference type="EMBL" id="JAE35977.1"/>
    </source>
</evidence>
<sequence length="28" mass="3278">MRQIQFSICMAKSIIQVTHSHNPPYFLS</sequence>
<reference evidence="1" key="2">
    <citation type="journal article" date="2015" name="Data Brief">
        <title>Shoot transcriptome of the giant reed, Arundo donax.</title>
        <authorList>
            <person name="Barrero R.A."/>
            <person name="Guerrero F.D."/>
            <person name="Moolhuijzen P."/>
            <person name="Goolsby J.A."/>
            <person name="Tidwell J."/>
            <person name="Bellgard S.E."/>
            <person name="Bellgard M.I."/>
        </authorList>
    </citation>
    <scope>NUCLEOTIDE SEQUENCE</scope>
    <source>
        <tissue evidence="1">Shoot tissue taken approximately 20 cm above the soil surface</tissue>
    </source>
</reference>
<reference evidence="1" key="1">
    <citation type="submission" date="2014-09" db="EMBL/GenBank/DDBJ databases">
        <authorList>
            <person name="Magalhaes I.L.F."/>
            <person name="Oliveira U."/>
            <person name="Santos F.R."/>
            <person name="Vidigal T.H.D.A."/>
            <person name="Brescovit A.D."/>
            <person name="Santos A.J."/>
        </authorList>
    </citation>
    <scope>NUCLEOTIDE SEQUENCE</scope>
    <source>
        <tissue evidence="1">Shoot tissue taken approximately 20 cm above the soil surface</tissue>
    </source>
</reference>